<dbReference type="Gene3D" id="1.10.540.10">
    <property type="entry name" value="Acyl-CoA dehydrogenase/oxidase, N-terminal domain"/>
    <property type="match status" value="1"/>
</dbReference>
<dbReference type="Proteomes" id="UP000181897">
    <property type="component" value="Chromosome"/>
</dbReference>
<evidence type="ECO:0000256" key="5">
    <source>
        <dbReference type="ARBA" id="ARBA00023002"/>
    </source>
</evidence>
<dbReference type="Gene3D" id="2.40.110.10">
    <property type="entry name" value="Butyryl-CoA Dehydrogenase, subunit A, domain 2"/>
    <property type="match status" value="1"/>
</dbReference>
<dbReference type="FunFam" id="2.40.110.10:FF:000015">
    <property type="entry name" value="Acyl-CoA dehydrogenase"/>
    <property type="match status" value="1"/>
</dbReference>
<dbReference type="RefSeq" id="WP_071969750.1">
    <property type="nucleotide sequence ID" value="NZ_CP018076.1"/>
</dbReference>
<dbReference type="FunFam" id="1.10.540.10:FF:000026">
    <property type="entry name" value="Acyl-CoA dehydrogenase medium chain"/>
    <property type="match status" value="1"/>
</dbReference>
<dbReference type="EMBL" id="CP018076">
    <property type="protein sequence ID" value="APE42276.1"/>
    <property type="molecule type" value="Genomic_DNA"/>
</dbReference>
<evidence type="ECO:0000259" key="7">
    <source>
        <dbReference type="Pfam" id="PF00441"/>
    </source>
</evidence>
<dbReference type="InterPro" id="IPR013786">
    <property type="entry name" value="AcylCoA_DH/ox_N"/>
</dbReference>
<keyword evidence="4 6" id="KW-0274">FAD</keyword>
<dbReference type="InterPro" id="IPR036250">
    <property type="entry name" value="AcylCo_DH-like_C"/>
</dbReference>
<reference evidence="10 11" key="1">
    <citation type="submission" date="2016-11" db="EMBL/GenBank/DDBJ databases">
        <title>Complete genome sequence of Sulfitobacter sp. AM1-D1, a toxic bacteria associated with marine dinoflagellate Alexandrium minutum in East China Sea.</title>
        <authorList>
            <person name="Yang Q."/>
            <person name="Zhang X."/>
            <person name="Tian X."/>
        </authorList>
    </citation>
    <scope>NUCLEOTIDE SEQUENCE [LARGE SCALE GENOMIC DNA]</scope>
    <source>
        <strain evidence="10 11">AM1-D1</strain>
    </source>
</reference>
<evidence type="ECO:0000256" key="1">
    <source>
        <dbReference type="ARBA" id="ARBA00001974"/>
    </source>
</evidence>
<dbReference type="STRING" id="1917485.BOO69_01730"/>
<organism evidence="10 11">
    <name type="scientific">Sulfitobacter alexandrii</name>
    <dbReference type="NCBI Taxonomy" id="1917485"/>
    <lineage>
        <taxon>Bacteria</taxon>
        <taxon>Pseudomonadati</taxon>
        <taxon>Pseudomonadota</taxon>
        <taxon>Alphaproteobacteria</taxon>
        <taxon>Rhodobacterales</taxon>
        <taxon>Roseobacteraceae</taxon>
        <taxon>Sulfitobacter</taxon>
    </lineage>
</organism>
<dbReference type="KEGG" id="suam:BOO69_01730"/>
<accession>A0A1J0WD96</accession>
<dbReference type="Pfam" id="PF00441">
    <property type="entry name" value="Acyl-CoA_dh_1"/>
    <property type="match status" value="1"/>
</dbReference>
<evidence type="ECO:0000313" key="10">
    <source>
        <dbReference type="EMBL" id="APE42276.1"/>
    </source>
</evidence>
<protein>
    <submittedName>
        <fullName evidence="10">Acyl-CoA dehydrogenase</fullName>
    </submittedName>
</protein>
<dbReference type="GO" id="GO:0003995">
    <property type="term" value="F:acyl-CoA dehydrogenase activity"/>
    <property type="evidence" value="ECO:0007669"/>
    <property type="project" value="InterPro"/>
</dbReference>
<dbReference type="Pfam" id="PF02771">
    <property type="entry name" value="Acyl-CoA_dh_N"/>
    <property type="match status" value="1"/>
</dbReference>
<gene>
    <name evidence="10" type="ORF">BOO69_01730</name>
</gene>
<dbReference type="InterPro" id="IPR006089">
    <property type="entry name" value="Acyl-CoA_DH_CS"/>
</dbReference>
<evidence type="ECO:0000256" key="6">
    <source>
        <dbReference type="RuleBase" id="RU362125"/>
    </source>
</evidence>
<proteinExistence type="inferred from homology"/>
<dbReference type="InterPro" id="IPR009100">
    <property type="entry name" value="AcylCoA_DH/oxidase_NM_dom_sf"/>
</dbReference>
<keyword evidence="3 6" id="KW-0285">Flavoprotein</keyword>
<dbReference type="GO" id="GO:0050660">
    <property type="term" value="F:flavin adenine dinucleotide binding"/>
    <property type="evidence" value="ECO:0007669"/>
    <property type="project" value="InterPro"/>
</dbReference>
<feature type="domain" description="Acyl-CoA dehydrogenase/oxidase N-terminal" evidence="9">
    <location>
        <begin position="180"/>
        <end position="291"/>
    </location>
</feature>
<dbReference type="PANTHER" id="PTHR43884">
    <property type="entry name" value="ACYL-COA DEHYDROGENASE"/>
    <property type="match status" value="1"/>
</dbReference>
<evidence type="ECO:0000256" key="4">
    <source>
        <dbReference type="ARBA" id="ARBA00022827"/>
    </source>
</evidence>
<evidence type="ECO:0000256" key="2">
    <source>
        <dbReference type="ARBA" id="ARBA00009347"/>
    </source>
</evidence>
<comment type="similarity">
    <text evidence="2 6">Belongs to the acyl-CoA dehydrogenase family.</text>
</comment>
<sequence>MPHDGQDMKAMNAPVILEDLLALTAAAIAPVDDILEKARTAVRDMVTSDGRVSASLIEENQTAAHGLAWLATYAQSLRQMQKWAEALESDGKFGETEQLIHQIAFGEYLWQVYGGIQMNQGEILRLQDLGLSQEDARGLMATEIMTLTQGGNTQAARTRLVALMQEHSANITVGATGLDDELEMIREQFRRYAVDKVEPHAHDWHLKDELIPMEVITELAEMGVFGLTIPEEYGGLGLSKASMCVVSEELSRGYIGVGSLGTRSEIAAELIIAGGTAEQKEKWLPRIASAETLPTAVFTEPNTGSDLGSLRTRATRDGDDYRITGNKTWITHAARTHVMTLLARTDPSTTDYRGLSMFLAEKTPGTDADPFPTDGMTGGDIEVLGYRGMKEYELGFDNFHVKGENLLGGEEGKGFKQLMETFESARIQTAARAIGVAQSALDISMQYAQDRKQFGKALINFPRVSSKLAMMAVEIMVARQLTYFSAFEKDEGRRCDVEAGMAKLLGARVAWAAADNGLQIHGGNGFALEYKISRVLCDARILNIFEGAAEIQAQVIARRLLG</sequence>
<keyword evidence="11" id="KW-1185">Reference proteome</keyword>
<dbReference type="InterPro" id="IPR037069">
    <property type="entry name" value="AcylCoA_DH/ox_N_sf"/>
</dbReference>
<comment type="cofactor">
    <cofactor evidence="1 6">
        <name>FAD</name>
        <dbReference type="ChEBI" id="CHEBI:57692"/>
    </cofactor>
</comment>
<name>A0A1J0WD96_9RHOB</name>
<dbReference type="AlphaFoldDB" id="A0A1J0WD96"/>
<dbReference type="InterPro" id="IPR009075">
    <property type="entry name" value="AcylCo_DH/oxidase_C"/>
</dbReference>
<dbReference type="OrthoDB" id="9775090at2"/>
<evidence type="ECO:0000259" key="8">
    <source>
        <dbReference type="Pfam" id="PF02770"/>
    </source>
</evidence>
<feature type="domain" description="Acyl-CoA dehydrogenase/oxidase C-terminal" evidence="7">
    <location>
        <begin position="412"/>
        <end position="561"/>
    </location>
</feature>
<dbReference type="Gene3D" id="1.20.140.10">
    <property type="entry name" value="Butyryl-CoA Dehydrogenase, subunit A, domain 3"/>
    <property type="match status" value="1"/>
</dbReference>
<dbReference type="FunFam" id="1.20.140.10:FF:000001">
    <property type="entry name" value="Acyl-CoA dehydrogenase"/>
    <property type="match status" value="1"/>
</dbReference>
<dbReference type="PROSITE" id="PS00073">
    <property type="entry name" value="ACYL_COA_DH_2"/>
    <property type="match status" value="1"/>
</dbReference>
<dbReference type="PANTHER" id="PTHR43884:SF25">
    <property type="entry name" value="ACYL-COA DEHYDROGENASE YDBM-RELATED"/>
    <property type="match status" value="1"/>
</dbReference>
<evidence type="ECO:0000313" key="11">
    <source>
        <dbReference type="Proteomes" id="UP000181897"/>
    </source>
</evidence>
<keyword evidence="5 6" id="KW-0560">Oxidoreductase</keyword>
<feature type="domain" description="Acyl-CoA oxidase/dehydrogenase middle" evidence="8">
    <location>
        <begin position="297"/>
        <end position="398"/>
    </location>
</feature>
<evidence type="ECO:0000259" key="9">
    <source>
        <dbReference type="Pfam" id="PF02771"/>
    </source>
</evidence>
<dbReference type="SUPFAM" id="SSF47203">
    <property type="entry name" value="Acyl-CoA dehydrogenase C-terminal domain-like"/>
    <property type="match status" value="1"/>
</dbReference>
<evidence type="ECO:0000256" key="3">
    <source>
        <dbReference type="ARBA" id="ARBA00022630"/>
    </source>
</evidence>
<dbReference type="SUPFAM" id="SSF56645">
    <property type="entry name" value="Acyl-CoA dehydrogenase NM domain-like"/>
    <property type="match status" value="1"/>
</dbReference>
<dbReference type="InterPro" id="IPR046373">
    <property type="entry name" value="Acyl-CoA_Oxase/DH_mid-dom_sf"/>
</dbReference>
<dbReference type="InterPro" id="IPR006091">
    <property type="entry name" value="Acyl-CoA_Oxase/DH_mid-dom"/>
</dbReference>
<dbReference type="Pfam" id="PF02770">
    <property type="entry name" value="Acyl-CoA_dh_M"/>
    <property type="match status" value="1"/>
</dbReference>